<feature type="signal peptide" evidence="8">
    <location>
        <begin position="1"/>
        <end position="24"/>
    </location>
</feature>
<dbReference type="PANTHER" id="PTHR35093:SF8">
    <property type="entry name" value="OUTER MEMBRANE PROTEIN NMB0088-RELATED"/>
    <property type="match status" value="1"/>
</dbReference>
<evidence type="ECO:0000256" key="1">
    <source>
        <dbReference type="ARBA" id="ARBA00004571"/>
    </source>
</evidence>
<dbReference type="Gene3D" id="2.40.160.60">
    <property type="entry name" value="Outer membrane protein transport protein (OMPP1/FadL/TodX)"/>
    <property type="match status" value="1"/>
</dbReference>
<proteinExistence type="inferred from homology"/>
<evidence type="ECO:0000256" key="5">
    <source>
        <dbReference type="ARBA" id="ARBA00022729"/>
    </source>
</evidence>
<evidence type="ECO:0000256" key="7">
    <source>
        <dbReference type="ARBA" id="ARBA00023237"/>
    </source>
</evidence>
<dbReference type="InterPro" id="IPR005017">
    <property type="entry name" value="OMPP1/FadL/TodX"/>
</dbReference>
<evidence type="ECO:0000313" key="10">
    <source>
        <dbReference type="Proteomes" id="UP000663444"/>
    </source>
</evidence>
<protein>
    <submittedName>
        <fullName evidence="9">Outer membrane protein transport protein</fullName>
    </submittedName>
</protein>
<dbReference type="Pfam" id="PF03349">
    <property type="entry name" value="Toluene_X"/>
    <property type="match status" value="1"/>
</dbReference>
<evidence type="ECO:0000313" key="9">
    <source>
        <dbReference type="EMBL" id="QRJ64935.1"/>
    </source>
</evidence>
<dbReference type="GO" id="GO:0009279">
    <property type="term" value="C:cell outer membrane"/>
    <property type="evidence" value="ECO:0007669"/>
    <property type="project" value="UniProtKB-SubCell"/>
</dbReference>
<name>A0A974Y4Y7_9RHOO</name>
<gene>
    <name evidence="9" type="ORF">IWH25_06225</name>
</gene>
<dbReference type="KEGG" id="ares:IWH25_06225"/>
<reference evidence="9" key="1">
    <citation type="submission" date="2020-11" db="EMBL/GenBank/DDBJ databases">
        <title>Azospira restricta DSM 18626 genome sequence.</title>
        <authorList>
            <person name="Moe W.M."/>
        </authorList>
    </citation>
    <scope>NUCLEOTIDE SEQUENCE</scope>
    <source>
        <strain evidence="9">DSM 18626</strain>
    </source>
</reference>
<evidence type="ECO:0000256" key="3">
    <source>
        <dbReference type="ARBA" id="ARBA00022452"/>
    </source>
</evidence>
<accession>A0A974Y4Y7</accession>
<keyword evidence="6" id="KW-0472">Membrane</keyword>
<dbReference type="GO" id="GO:0015483">
    <property type="term" value="F:long-chain fatty acid transporting porin activity"/>
    <property type="evidence" value="ECO:0007669"/>
    <property type="project" value="TreeGrafter"/>
</dbReference>
<keyword evidence="5 8" id="KW-0732">Signal</keyword>
<dbReference type="SUPFAM" id="SSF56935">
    <property type="entry name" value="Porins"/>
    <property type="match status" value="1"/>
</dbReference>
<dbReference type="Proteomes" id="UP000663444">
    <property type="component" value="Chromosome"/>
</dbReference>
<keyword evidence="4" id="KW-0812">Transmembrane</keyword>
<dbReference type="PANTHER" id="PTHR35093">
    <property type="entry name" value="OUTER MEMBRANE PROTEIN NMB0088-RELATED"/>
    <property type="match status" value="1"/>
</dbReference>
<dbReference type="EMBL" id="CP064781">
    <property type="protein sequence ID" value="QRJ64935.1"/>
    <property type="molecule type" value="Genomic_DNA"/>
</dbReference>
<keyword evidence="3" id="KW-1134">Transmembrane beta strand</keyword>
<evidence type="ECO:0000256" key="6">
    <source>
        <dbReference type="ARBA" id="ARBA00023136"/>
    </source>
</evidence>
<comment type="subcellular location">
    <subcellularLocation>
        <location evidence="1">Cell outer membrane</location>
        <topology evidence="1">Multi-pass membrane protein</topology>
    </subcellularLocation>
</comment>
<comment type="similarity">
    <text evidence="2">Belongs to the OmpP1/FadL family.</text>
</comment>
<feature type="chain" id="PRO_5037179540" evidence="8">
    <location>
        <begin position="25"/>
        <end position="437"/>
    </location>
</feature>
<evidence type="ECO:0000256" key="4">
    <source>
        <dbReference type="ARBA" id="ARBA00022692"/>
    </source>
</evidence>
<keyword evidence="10" id="KW-1185">Reference proteome</keyword>
<sequence>MTKGLTMRLIPALIMASFAGVAGASGFALQNQTGSGNGTAFAGAAAAAEDAGTIYFNPAGMTYLQKGHNISVGGTLLRRTINFDDAGTVSNSGLAPLHSPRDDGGDAGGLSLIPFGYWAYSLSPDLWVGVGVSPTFGNKTEYDFEFTGRNAGYFAEIKQVNINPSIAFKLNDKVSLGAGLNIAHNSTHFKQGVPLAAGPFPANNFIDIKGDDWAYGYNLGAMFQLSPSTRVGLTYRSEIKFKLEGDYDVATAVAAGGNATADHKIKATLKTPASASLAVAQQLSDRWELLGDITWTEWSVVDDVILKIKSSGTSLAKLSYNFKDTWRVGLGANYKYNDQWKFRFGVAHDKSPVKSAQDRTMTLPDSDRTWLSLGAKYQLSKVSSVDFGYSHIFFKDARTNRRVTTGFPGAETLRQTVNGKWDNNTADLLSVQYNHTF</sequence>
<dbReference type="RefSeq" id="WP_203388462.1">
    <property type="nucleotide sequence ID" value="NZ_CP064781.1"/>
</dbReference>
<evidence type="ECO:0000256" key="2">
    <source>
        <dbReference type="ARBA" id="ARBA00008163"/>
    </source>
</evidence>
<organism evidence="9 10">
    <name type="scientific">Azospira restricta</name>
    <dbReference type="NCBI Taxonomy" id="404405"/>
    <lineage>
        <taxon>Bacteria</taxon>
        <taxon>Pseudomonadati</taxon>
        <taxon>Pseudomonadota</taxon>
        <taxon>Betaproteobacteria</taxon>
        <taxon>Rhodocyclales</taxon>
        <taxon>Rhodocyclaceae</taxon>
        <taxon>Azospira</taxon>
    </lineage>
</organism>
<dbReference type="AlphaFoldDB" id="A0A974Y4Y7"/>
<evidence type="ECO:0000256" key="8">
    <source>
        <dbReference type="SAM" id="SignalP"/>
    </source>
</evidence>
<keyword evidence="7" id="KW-0998">Cell outer membrane</keyword>